<accession>L7LZZ3</accession>
<feature type="signal peptide" evidence="1">
    <location>
        <begin position="1"/>
        <end position="18"/>
    </location>
</feature>
<name>L7LZZ3_RHIPC</name>
<feature type="chain" id="PRO_5003981630" description="Syntaxin-binding protein 2" evidence="1">
    <location>
        <begin position="19"/>
        <end position="85"/>
    </location>
</feature>
<dbReference type="EMBL" id="GACK01007872">
    <property type="protein sequence ID" value="JAA57162.1"/>
    <property type="molecule type" value="mRNA"/>
</dbReference>
<evidence type="ECO:0008006" key="3">
    <source>
        <dbReference type="Google" id="ProtNLM"/>
    </source>
</evidence>
<keyword evidence="1" id="KW-0732">Signal</keyword>
<organism evidence="2">
    <name type="scientific">Rhipicephalus pulchellus</name>
    <name type="common">Yellow backed tick</name>
    <name type="synonym">Dermacentor pulchellus</name>
    <dbReference type="NCBI Taxonomy" id="72859"/>
    <lineage>
        <taxon>Eukaryota</taxon>
        <taxon>Metazoa</taxon>
        <taxon>Ecdysozoa</taxon>
        <taxon>Arthropoda</taxon>
        <taxon>Chelicerata</taxon>
        <taxon>Arachnida</taxon>
        <taxon>Acari</taxon>
        <taxon>Parasitiformes</taxon>
        <taxon>Ixodida</taxon>
        <taxon>Ixodoidea</taxon>
        <taxon>Ixodidae</taxon>
        <taxon>Rhipicephalinae</taxon>
        <taxon>Rhipicephalus</taxon>
        <taxon>Rhipicephalus</taxon>
    </lineage>
</organism>
<reference evidence="2" key="1">
    <citation type="submission" date="2012-11" db="EMBL/GenBank/DDBJ databases">
        <authorList>
            <person name="Lucero-Rivera Y.E."/>
            <person name="Tovar-Ramirez D."/>
        </authorList>
    </citation>
    <scope>NUCLEOTIDE SEQUENCE</scope>
    <source>
        <tissue evidence="2">Salivary gland</tissue>
    </source>
</reference>
<evidence type="ECO:0000256" key="1">
    <source>
        <dbReference type="SAM" id="SignalP"/>
    </source>
</evidence>
<proteinExistence type="evidence at transcript level"/>
<protein>
    <recommendedName>
        <fullName evidence="3">Syntaxin-binding protein 2</fullName>
    </recommendedName>
</protein>
<reference evidence="2" key="2">
    <citation type="journal article" date="2015" name="J. Proteomics">
        <title>Sexual differences in the sialomes of the zebra tick, Rhipicephalus pulchellus.</title>
        <authorList>
            <person name="Tan A.W."/>
            <person name="Francischetti I.M."/>
            <person name="Slovak M."/>
            <person name="Kini R.M."/>
            <person name="Ribeiro J.M."/>
        </authorList>
    </citation>
    <scope>NUCLEOTIDE SEQUENCE</scope>
    <source>
        <tissue evidence="2">Salivary gland</tissue>
    </source>
</reference>
<sequence length="85" mass="10163">MFFCLFFVFLHCCCHCWAIVLCNVHALSTIWKRCFVGCTFIFHFNYYCCYYCCYHVFWCITPASCFSRSSWRSALECTSILGHLF</sequence>
<evidence type="ECO:0000313" key="2">
    <source>
        <dbReference type="EMBL" id="JAA57162.1"/>
    </source>
</evidence>
<dbReference type="AlphaFoldDB" id="L7LZZ3"/>